<evidence type="ECO:0000256" key="3">
    <source>
        <dbReference type="SAM" id="MobiDB-lite"/>
    </source>
</evidence>
<dbReference type="CDD" id="cd00590">
    <property type="entry name" value="RRM_SF"/>
    <property type="match status" value="2"/>
</dbReference>
<dbReference type="EMBL" id="JAEPRA010000005">
    <property type="protein sequence ID" value="KAG2185287.1"/>
    <property type="molecule type" value="Genomic_DNA"/>
</dbReference>
<dbReference type="OrthoDB" id="439808at2759"/>
<organism evidence="5 6">
    <name type="scientific">Umbelopsis vinacea</name>
    <dbReference type="NCBI Taxonomy" id="44442"/>
    <lineage>
        <taxon>Eukaryota</taxon>
        <taxon>Fungi</taxon>
        <taxon>Fungi incertae sedis</taxon>
        <taxon>Mucoromycota</taxon>
        <taxon>Mucoromycotina</taxon>
        <taxon>Umbelopsidomycetes</taxon>
        <taxon>Umbelopsidales</taxon>
        <taxon>Umbelopsidaceae</taxon>
        <taxon>Umbelopsis</taxon>
    </lineage>
</organism>
<dbReference type="Pfam" id="PF00076">
    <property type="entry name" value="RRM_1"/>
    <property type="match status" value="2"/>
</dbReference>
<evidence type="ECO:0000256" key="2">
    <source>
        <dbReference type="PROSITE-ProRule" id="PRU00176"/>
    </source>
</evidence>
<feature type="domain" description="RRM" evidence="4">
    <location>
        <begin position="190"/>
        <end position="266"/>
    </location>
</feature>
<feature type="domain" description="RRM" evidence="4">
    <location>
        <begin position="26"/>
        <end position="102"/>
    </location>
</feature>
<feature type="region of interest" description="Disordered" evidence="3">
    <location>
        <begin position="95"/>
        <end position="189"/>
    </location>
</feature>
<sequence length="287" mass="31223">MAEPATDPVIDTPVPTSEASEEVKFKQVFVGNLPFKTTEEDLIQFFQVAGKVEKASIVTRGRRSLGYGFVSFETPEEAEKAAQDLDKKEFGARQVNVELAKPQSNSVNGTPNPRSQAPPKRRQRRDNKEASTSDAADDGSAEGIETAENGAAAEKSTKPKASKKRAPRKTTKAPARIDGATTNRGEPSKTTLFVGNLPFSTDDEGLKDILQNYRVKSAHVVKRKTGRSKGYGFVEMEDEAEQQKVLDEMKTLTVDGREVSIKVSVSVPHSEEFSTEDAAAEATTDAE</sequence>
<dbReference type="AlphaFoldDB" id="A0A8H7UKP2"/>
<dbReference type="Proteomes" id="UP000612746">
    <property type="component" value="Unassembled WGS sequence"/>
</dbReference>
<dbReference type="Gene3D" id="3.30.70.330">
    <property type="match status" value="2"/>
</dbReference>
<dbReference type="InterPro" id="IPR050502">
    <property type="entry name" value="Euk_RNA-bind_prot"/>
</dbReference>
<keyword evidence="1 2" id="KW-0694">RNA-binding</keyword>
<keyword evidence="6" id="KW-1185">Reference proteome</keyword>
<dbReference type="SMART" id="SM00360">
    <property type="entry name" value="RRM"/>
    <property type="match status" value="2"/>
</dbReference>
<dbReference type="InterPro" id="IPR012677">
    <property type="entry name" value="Nucleotide-bd_a/b_plait_sf"/>
</dbReference>
<protein>
    <recommendedName>
        <fullName evidence="4">RRM domain-containing protein</fullName>
    </recommendedName>
</protein>
<feature type="compositionally biased region" description="Polar residues" evidence="3">
    <location>
        <begin position="180"/>
        <end position="189"/>
    </location>
</feature>
<gene>
    <name evidence="5" type="ORF">INT44_002077</name>
</gene>
<reference evidence="5" key="1">
    <citation type="submission" date="2020-12" db="EMBL/GenBank/DDBJ databases">
        <title>Metabolic potential, ecology and presence of endohyphal bacteria is reflected in genomic diversity of Mucoromycotina.</title>
        <authorList>
            <person name="Muszewska A."/>
            <person name="Okrasinska A."/>
            <person name="Steczkiewicz K."/>
            <person name="Drgas O."/>
            <person name="Orlowska M."/>
            <person name="Perlinska-Lenart U."/>
            <person name="Aleksandrzak-Piekarczyk T."/>
            <person name="Szatraj K."/>
            <person name="Zielenkiewicz U."/>
            <person name="Pilsyk S."/>
            <person name="Malc E."/>
            <person name="Mieczkowski P."/>
            <person name="Kruszewska J.S."/>
            <person name="Biernat P."/>
            <person name="Pawlowska J."/>
        </authorList>
    </citation>
    <scope>NUCLEOTIDE SEQUENCE</scope>
    <source>
        <strain evidence="5">WA0000051536</strain>
    </source>
</reference>
<dbReference type="GO" id="GO:0003729">
    <property type="term" value="F:mRNA binding"/>
    <property type="evidence" value="ECO:0007669"/>
    <property type="project" value="TreeGrafter"/>
</dbReference>
<comment type="caution">
    <text evidence="5">The sequence shown here is derived from an EMBL/GenBank/DDBJ whole genome shotgun (WGS) entry which is preliminary data.</text>
</comment>
<dbReference type="GO" id="GO:0005634">
    <property type="term" value="C:nucleus"/>
    <property type="evidence" value="ECO:0007669"/>
    <property type="project" value="TreeGrafter"/>
</dbReference>
<feature type="compositionally biased region" description="Basic residues" evidence="3">
    <location>
        <begin position="158"/>
        <end position="171"/>
    </location>
</feature>
<evidence type="ECO:0000256" key="1">
    <source>
        <dbReference type="ARBA" id="ARBA00022884"/>
    </source>
</evidence>
<proteinExistence type="predicted"/>
<dbReference type="InterPro" id="IPR035979">
    <property type="entry name" value="RBD_domain_sf"/>
</dbReference>
<dbReference type="SUPFAM" id="SSF54928">
    <property type="entry name" value="RNA-binding domain, RBD"/>
    <property type="match status" value="2"/>
</dbReference>
<dbReference type="PROSITE" id="PS50102">
    <property type="entry name" value="RRM"/>
    <property type="match status" value="2"/>
</dbReference>
<feature type="compositionally biased region" description="Polar residues" evidence="3">
    <location>
        <begin position="102"/>
        <end position="115"/>
    </location>
</feature>
<accession>A0A8H7UKP2</accession>
<evidence type="ECO:0000259" key="4">
    <source>
        <dbReference type="PROSITE" id="PS50102"/>
    </source>
</evidence>
<dbReference type="PANTHER" id="PTHR48025">
    <property type="entry name" value="OS02G0815200 PROTEIN"/>
    <property type="match status" value="1"/>
</dbReference>
<dbReference type="InterPro" id="IPR000504">
    <property type="entry name" value="RRM_dom"/>
</dbReference>
<evidence type="ECO:0000313" key="5">
    <source>
        <dbReference type="EMBL" id="KAG2185287.1"/>
    </source>
</evidence>
<name>A0A8H7UKP2_9FUNG</name>
<dbReference type="PANTHER" id="PTHR48025:SF1">
    <property type="entry name" value="RRM DOMAIN-CONTAINING PROTEIN"/>
    <property type="match status" value="1"/>
</dbReference>
<evidence type="ECO:0000313" key="6">
    <source>
        <dbReference type="Proteomes" id="UP000612746"/>
    </source>
</evidence>